<protein>
    <submittedName>
        <fullName evidence="2">NADH-ubiquinone oxidoreductase 23 kDa subunit</fullName>
    </submittedName>
</protein>
<dbReference type="Proteomes" id="UP001163105">
    <property type="component" value="Unassembled WGS sequence"/>
</dbReference>
<keyword evidence="3" id="KW-1185">Reference proteome</keyword>
<sequence>MSGITDEAAIEGHDLIHNAELHEHDNDQPKAQKPSGDLGDAPAPAKKEAPHHKESTLDRVKEALHLKK</sequence>
<evidence type="ECO:0000256" key="1">
    <source>
        <dbReference type="SAM" id="MobiDB-lite"/>
    </source>
</evidence>
<evidence type="ECO:0000313" key="3">
    <source>
        <dbReference type="Proteomes" id="UP001163105"/>
    </source>
</evidence>
<feature type="compositionally biased region" description="Basic and acidic residues" evidence="1">
    <location>
        <begin position="10"/>
        <end position="30"/>
    </location>
</feature>
<dbReference type="EMBL" id="JAQHRD010000003">
    <property type="protein sequence ID" value="KAJ6443633.1"/>
    <property type="molecule type" value="Genomic_DNA"/>
</dbReference>
<feature type="compositionally biased region" description="Basic and acidic residues" evidence="1">
    <location>
        <begin position="45"/>
        <end position="68"/>
    </location>
</feature>
<proteinExistence type="predicted"/>
<comment type="caution">
    <text evidence="2">The sequence shown here is derived from an EMBL/GenBank/DDBJ whole genome shotgun (WGS) entry which is preliminary data.</text>
</comment>
<feature type="region of interest" description="Disordered" evidence="1">
    <location>
        <begin position="1"/>
        <end position="68"/>
    </location>
</feature>
<name>A0AB34FX33_9HYPO</name>
<organism evidence="2 3">
    <name type="scientific">Purpureocillium lavendulum</name>
    <dbReference type="NCBI Taxonomy" id="1247861"/>
    <lineage>
        <taxon>Eukaryota</taxon>
        <taxon>Fungi</taxon>
        <taxon>Dikarya</taxon>
        <taxon>Ascomycota</taxon>
        <taxon>Pezizomycotina</taxon>
        <taxon>Sordariomycetes</taxon>
        <taxon>Hypocreomycetidae</taxon>
        <taxon>Hypocreales</taxon>
        <taxon>Ophiocordycipitaceae</taxon>
        <taxon>Purpureocillium</taxon>
    </lineage>
</organism>
<reference evidence="2" key="1">
    <citation type="submission" date="2023-01" db="EMBL/GenBank/DDBJ databases">
        <title>The growth and conidiation of Purpureocillium lavendulum are regulated by nitrogen source and histone H3K14 acetylation.</title>
        <authorList>
            <person name="Tang P."/>
            <person name="Han J."/>
            <person name="Zhang C."/>
            <person name="Tang P."/>
            <person name="Qi F."/>
            <person name="Zhang K."/>
            <person name="Liang L."/>
        </authorList>
    </citation>
    <scope>NUCLEOTIDE SEQUENCE</scope>
    <source>
        <strain evidence="2">YMF1.00683</strain>
    </source>
</reference>
<accession>A0AB34FX33</accession>
<gene>
    <name evidence="2" type="ORF">O9K51_04812</name>
</gene>
<evidence type="ECO:0000313" key="2">
    <source>
        <dbReference type="EMBL" id="KAJ6443633.1"/>
    </source>
</evidence>
<dbReference type="AlphaFoldDB" id="A0AB34FX33"/>